<dbReference type="InterPro" id="IPR050902">
    <property type="entry name" value="ABC_Transporter_SBP"/>
</dbReference>
<dbReference type="Gene3D" id="3.40.50.1980">
    <property type="entry name" value="Nitrogenase molybdenum iron protein domain"/>
    <property type="match status" value="2"/>
</dbReference>
<protein>
    <submittedName>
        <fullName evidence="3">ABC-type Fe3+-hydroxamate transport system, periplasmic component</fullName>
    </submittedName>
</protein>
<dbReference type="AlphaFoldDB" id="I4C0B0"/>
<proteinExistence type="predicted"/>
<keyword evidence="4" id="KW-1185">Reference proteome</keyword>
<evidence type="ECO:0000313" key="3">
    <source>
        <dbReference type="EMBL" id="AFM23001.1"/>
    </source>
</evidence>
<dbReference type="PANTHER" id="PTHR30535">
    <property type="entry name" value="VITAMIN B12-BINDING PROTEIN"/>
    <property type="match status" value="1"/>
</dbReference>
<evidence type="ECO:0000259" key="2">
    <source>
        <dbReference type="PROSITE" id="PS50983"/>
    </source>
</evidence>
<dbReference type="CDD" id="cd01147">
    <property type="entry name" value="HemV-2"/>
    <property type="match status" value="1"/>
</dbReference>
<name>I4C0B0_DESTA</name>
<evidence type="ECO:0000313" key="4">
    <source>
        <dbReference type="Proteomes" id="UP000006055"/>
    </source>
</evidence>
<sequence length="366" mass="41169">MKRCDRIGPILAIMMFALFATNLCPAGDTIKVIDTANRPVEVKLDPQRIVCLAPGTLRLVCLLKATDKLVGIEDFEKTVPMTRPYIMVNAELTKLPIIGSGGPDSINRVPDLEALLKVRPDIIFISYMEPSNADDLQKKLSIPVVVLTHGRFASFDERIFDSLRILGKILKKEQRAEEVIAFINQAREDLHKRSDGVSPDKKPSVYAGAIGYKAVQGIESTDTTYTPLEWVQARNSAKSVSDKGHLFIDREKLLTLNPDVIFIDGGGLNVIRQDFRRRPEFYKSLKALQNKEAYVLFPFNYYVTNVCIAIADSYAVGKILYPERFSDIDISHKADEIFTFLYGKPVYEKMVKTYGTLGQKVDLDLQ</sequence>
<dbReference type="PROSITE" id="PS50983">
    <property type="entry name" value="FE_B12_PBP"/>
    <property type="match status" value="1"/>
</dbReference>
<evidence type="ECO:0000256" key="1">
    <source>
        <dbReference type="SAM" id="SignalP"/>
    </source>
</evidence>
<organism evidence="3 4">
    <name type="scientific">Desulfomonile tiedjei (strain ATCC 49306 / DSM 6799 / DCB-1)</name>
    <dbReference type="NCBI Taxonomy" id="706587"/>
    <lineage>
        <taxon>Bacteria</taxon>
        <taxon>Pseudomonadati</taxon>
        <taxon>Thermodesulfobacteriota</taxon>
        <taxon>Desulfomonilia</taxon>
        <taxon>Desulfomonilales</taxon>
        <taxon>Desulfomonilaceae</taxon>
        <taxon>Desulfomonile</taxon>
    </lineage>
</organism>
<dbReference type="eggNOG" id="COG0614">
    <property type="taxonomic scope" value="Bacteria"/>
</dbReference>
<feature type="domain" description="Fe/B12 periplasmic-binding" evidence="2">
    <location>
        <begin position="48"/>
        <end position="324"/>
    </location>
</feature>
<dbReference type="PANTHER" id="PTHR30535:SF34">
    <property type="entry name" value="MOLYBDATE-BINDING PROTEIN MOLA"/>
    <property type="match status" value="1"/>
</dbReference>
<dbReference type="HOGENOM" id="CLU_038034_13_1_7"/>
<reference evidence="4" key="1">
    <citation type="submission" date="2012-06" db="EMBL/GenBank/DDBJ databases">
        <title>Complete sequence of chromosome of Desulfomonile tiedjei DSM 6799.</title>
        <authorList>
            <person name="Lucas S."/>
            <person name="Copeland A."/>
            <person name="Lapidus A."/>
            <person name="Glavina del Rio T."/>
            <person name="Dalin E."/>
            <person name="Tice H."/>
            <person name="Bruce D."/>
            <person name="Goodwin L."/>
            <person name="Pitluck S."/>
            <person name="Peters L."/>
            <person name="Ovchinnikova G."/>
            <person name="Zeytun A."/>
            <person name="Lu M."/>
            <person name="Kyrpides N."/>
            <person name="Mavromatis K."/>
            <person name="Ivanova N."/>
            <person name="Brettin T."/>
            <person name="Detter J.C."/>
            <person name="Han C."/>
            <person name="Larimer F."/>
            <person name="Land M."/>
            <person name="Hauser L."/>
            <person name="Markowitz V."/>
            <person name="Cheng J.-F."/>
            <person name="Hugenholtz P."/>
            <person name="Woyke T."/>
            <person name="Wu D."/>
            <person name="Spring S."/>
            <person name="Schroeder M."/>
            <person name="Brambilla E."/>
            <person name="Klenk H.-P."/>
            <person name="Eisen J.A."/>
        </authorList>
    </citation>
    <scope>NUCLEOTIDE SEQUENCE [LARGE SCALE GENOMIC DNA]</scope>
    <source>
        <strain evidence="4">ATCC 49306 / DSM 6799 / DCB-1</strain>
    </source>
</reference>
<dbReference type="InterPro" id="IPR002491">
    <property type="entry name" value="ABC_transptr_periplasmic_BD"/>
</dbReference>
<keyword evidence="1" id="KW-0732">Signal</keyword>
<feature type="signal peptide" evidence="1">
    <location>
        <begin position="1"/>
        <end position="26"/>
    </location>
</feature>
<dbReference type="OrthoDB" id="9775594at2"/>
<dbReference type="Proteomes" id="UP000006055">
    <property type="component" value="Chromosome"/>
</dbReference>
<dbReference type="RefSeq" id="WP_014808160.1">
    <property type="nucleotide sequence ID" value="NC_018025.1"/>
</dbReference>
<dbReference type="STRING" id="706587.Desti_0256"/>
<dbReference type="Pfam" id="PF01497">
    <property type="entry name" value="Peripla_BP_2"/>
    <property type="match status" value="1"/>
</dbReference>
<dbReference type="EMBL" id="CP003360">
    <property type="protein sequence ID" value="AFM23001.1"/>
    <property type="molecule type" value="Genomic_DNA"/>
</dbReference>
<feature type="chain" id="PRO_5003687401" evidence="1">
    <location>
        <begin position="27"/>
        <end position="366"/>
    </location>
</feature>
<gene>
    <name evidence="3" type="ordered locus">Desti_0256</name>
</gene>
<dbReference type="SUPFAM" id="SSF53807">
    <property type="entry name" value="Helical backbone' metal receptor"/>
    <property type="match status" value="1"/>
</dbReference>
<dbReference type="KEGG" id="dti:Desti_0256"/>
<accession>I4C0B0</accession>